<dbReference type="Pfam" id="PF17917">
    <property type="entry name" value="RT_RNaseH"/>
    <property type="match status" value="1"/>
</dbReference>
<accession>A0ABD2ZKS5</accession>
<dbReference type="GO" id="GO:0016787">
    <property type="term" value="F:hydrolase activity"/>
    <property type="evidence" value="ECO:0007669"/>
    <property type="project" value="UniProtKB-KW"/>
</dbReference>
<keyword evidence="1" id="KW-0808">Transferase</keyword>
<evidence type="ECO:0000313" key="9">
    <source>
        <dbReference type="Proteomes" id="UP001630127"/>
    </source>
</evidence>
<sequence length="217" mass="24596">MIYQHSFFATEACYESYTYPSLTRFSKLFLLEIDASQKAVGVVLMQQGQPIAYMSQVLGGKNQFLSIYEKELLSLITADNKWRPLSLGSQFIIRTDHRNLKYLLDQKYHNFSPAEMADQAYGLDYEKQCKKGKENIVADALSRKEEGNVVGEASCVVNAISRGAQVADDLSQLSSDGLVEPLAMLDRRAVTKRTKEMEQVLIHWENLEVEDVTLEID</sequence>
<evidence type="ECO:0000256" key="5">
    <source>
        <dbReference type="ARBA" id="ARBA00022801"/>
    </source>
</evidence>
<dbReference type="InterPro" id="IPR043502">
    <property type="entry name" value="DNA/RNA_pol_sf"/>
</dbReference>
<evidence type="ECO:0000259" key="7">
    <source>
        <dbReference type="Pfam" id="PF17917"/>
    </source>
</evidence>
<dbReference type="AlphaFoldDB" id="A0ABD2ZKS5"/>
<dbReference type="InterPro" id="IPR041373">
    <property type="entry name" value="RT_RNaseH"/>
</dbReference>
<dbReference type="PANTHER" id="PTHR34072">
    <property type="entry name" value="ENZYMATIC POLYPROTEIN-RELATED"/>
    <property type="match status" value="1"/>
</dbReference>
<dbReference type="CDD" id="cd09274">
    <property type="entry name" value="RNase_HI_RT_Ty3"/>
    <property type="match status" value="1"/>
</dbReference>
<dbReference type="GO" id="GO:0004519">
    <property type="term" value="F:endonuclease activity"/>
    <property type="evidence" value="ECO:0007669"/>
    <property type="project" value="UniProtKB-KW"/>
</dbReference>
<evidence type="ECO:0000256" key="2">
    <source>
        <dbReference type="ARBA" id="ARBA00022695"/>
    </source>
</evidence>
<keyword evidence="4" id="KW-0255">Endonuclease</keyword>
<dbReference type="Proteomes" id="UP001630127">
    <property type="component" value="Unassembled WGS sequence"/>
</dbReference>
<keyword evidence="3" id="KW-0540">Nuclease</keyword>
<keyword evidence="2" id="KW-0548">Nucleotidyltransferase</keyword>
<dbReference type="EMBL" id="JBJUIK010000008">
    <property type="protein sequence ID" value="KAL3520056.1"/>
    <property type="molecule type" value="Genomic_DNA"/>
</dbReference>
<gene>
    <name evidence="8" type="ORF">ACH5RR_018205</name>
</gene>
<reference evidence="8 9" key="1">
    <citation type="submission" date="2024-11" db="EMBL/GenBank/DDBJ databases">
        <title>A near-complete genome assembly of Cinchona calisaya.</title>
        <authorList>
            <person name="Lian D.C."/>
            <person name="Zhao X.W."/>
            <person name="Wei L."/>
        </authorList>
    </citation>
    <scope>NUCLEOTIDE SEQUENCE [LARGE SCALE GENOMIC DNA]</scope>
    <source>
        <tissue evidence="8">Nenye</tissue>
    </source>
</reference>
<evidence type="ECO:0000313" key="8">
    <source>
        <dbReference type="EMBL" id="KAL3520056.1"/>
    </source>
</evidence>
<keyword evidence="9" id="KW-1185">Reference proteome</keyword>
<evidence type="ECO:0000256" key="3">
    <source>
        <dbReference type="ARBA" id="ARBA00022722"/>
    </source>
</evidence>
<evidence type="ECO:0000256" key="6">
    <source>
        <dbReference type="ARBA" id="ARBA00022918"/>
    </source>
</evidence>
<protein>
    <recommendedName>
        <fullName evidence="7">Reverse transcriptase RNase H-like domain-containing protein</fullName>
    </recommendedName>
</protein>
<proteinExistence type="predicted"/>
<name>A0ABD2ZKS5_9GENT</name>
<organism evidence="8 9">
    <name type="scientific">Cinchona calisaya</name>
    <dbReference type="NCBI Taxonomy" id="153742"/>
    <lineage>
        <taxon>Eukaryota</taxon>
        <taxon>Viridiplantae</taxon>
        <taxon>Streptophyta</taxon>
        <taxon>Embryophyta</taxon>
        <taxon>Tracheophyta</taxon>
        <taxon>Spermatophyta</taxon>
        <taxon>Magnoliopsida</taxon>
        <taxon>eudicotyledons</taxon>
        <taxon>Gunneridae</taxon>
        <taxon>Pentapetalae</taxon>
        <taxon>asterids</taxon>
        <taxon>lamiids</taxon>
        <taxon>Gentianales</taxon>
        <taxon>Rubiaceae</taxon>
        <taxon>Cinchonoideae</taxon>
        <taxon>Cinchoneae</taxon>
        <taxon>Cinchona</taxon>
    </lineage>
</organism>
<dbReference type="SUPFAM" id="SSF56672">
    <property type="entry name" value="DNA/RNA polymerases"/>
    <property type="match status" value="1"/>
</dbReference>
<evidence type="ECO:0000256" key="1">
    <source>
        <dbReference type="ARBA" id="ARBA00022679"/>
    </source>
</evidence>
<feature type="domain" description="Reverse transcriptase RNase H-like" evidence="7">
    <location>
        <begin position="25"/>
        <end position="109"/>
    </location>
</feature>
<evidence type="ECO:0000256" key="4">
    <source>
        <dbReference type="ARBA" id="ARBA00022759"/>
    </source>
</evidence>
<keyword evidence="5" id="KW-0378">Hydrolase</keyword>
<comment type="caution">
    <text evidence="8">The sequence shown here is derived from an EMBL/GenBank/DDBJ whole genome shotgun (WGS) entry which is preliminary data.</text>
</comment>
<dbReference type="PANTHER" id="PTHR34072:SF55">
    <property type="entry name" value="DNA_RNA POLYMERASES SUPERFAMILY PROTEIN"/>
    <property type="match status" value="1"/>
</dbReference>
<dbReference type="GO" id="GO:0003964">
    <property type="term" value="F:RNA-directed DNA polymerase activity"/>
    <property type="evidence" value="ECO:0007669"/>
    <property type="project" value="UniProtKB-KW"/>
</dbReference>
<keyword evidence="6" id="KW-0695">RNA-directed DNA polymerase</keyword>